<dbReference type="AlphaFoldDB" id="A0A1H1CFV3"/>
<keyword evidence="3" id="KW-1185">Reference proteome</keyword>
<keyword evidence="1" id="KW-0732">Signal</keyword>
<dbReference type="EMBL" id="FNLF01000002">
    <property type="protein sequence ID" value="SDQ63077.1"/>
    <property type="molecule type" value="Genomic_DNA"/>
</dbReference>
<organism evidence="2 3">
    <name type="scientific">Tsukamurella pulmonis</name>
    <dbReference type="NCBI Taxonomy" id="47312"/>
    <lineage>
        <taxon>Bacteria</taxon>
        <taxon>Bacillati</taxon>
        <taxon>Actinomycetota</taxon>
        <taxon>Actinomycetes</taxon>
        <taxon>Mycobacteriales</taxon>
        <taxon>Tsukamurellaceae</taxon>
        <taxon>Tsukamurella</taxon>
    </lineage>
</organism>
<reference evidence="3" key="1">
    <citation type="submission" date="2016-10" db="EMBL/GenBank/DDBJ databases">
        <authorList>
            <person name="Varghese N."/>
            <person name="Submissions S."/>
        </authorList>
    </citation>
    <scope>NUCLEOTIDE SEQUENCE [LARGE SCALE GENOMIC DNA]</scope>
    <source>
        <strain evidence="3">DSM 44142</strain>
    </source>
</reference>
<dbReference type="Proteomes" id="UP000183053">
    <property type="component" value="Unassembled WGS sequence"/>
</dbReference>
<evidence type="ECO:0008006" key="4">
    <source>
        <dbReference type="Google" id="ProtNLM"/>
    </source>
</evidence>
<evidence type="ECO:0000256" key="1">
    <source>
        <dbReference type="SAM" id="SignalP"/>
    </source>
</evidence>
<proteinExistence type="predicted"/>
<feature type="signal peptide" evidence="1">
    <location>
        <begin position="1"/>
        <end position="26"/>
    </location>
</feature>
<evidence type="ECO:0000313" key="2">
    <source>
        <dbReference type="EMBL" id="SDQ63077.1"/>
    </source>
</evidence>
<name>A0A1H1CFV3_9ACTN</name>
<protein>
    <recommendedName>
        <fullName evidence="4">Lipoprotein</fullName>
    </recommendedName>
</protein>
<dbReference type="STRING" id="47312.SAMN04489765_1187"/>
<evidence type="ECO:0000313" key="3">
    <source>
        <dbReference type="Proteomes" id="UP000183053"/>
    </source>
</evidence>
<gene>
    <name evidence="2" type="ORF">SAMN04489765_1187</name>
</gene>
<feature type="chain" id="PRO_5010216272" description="Lipoprotein" evidence="1">
    <location>
        <begin position="27"/>
        <end position="181"/>
    </location>
</feature>
<sequence length="181" mass="18032">MGMGNGSAAQRGAALVVAGAALVAAAACTPVAGSGSAQQSDVAAYQSTLASSRAASAAAAKTSVCASWQAGFAKRDAVTSTTVAATKNPAWTWDSIAPTIAAELAAVATESTALPALIATRDLPATVSTVLTDYKAKLDAYGAAMRADQAARAEDSWARTNPALDALERVGENVKGLCTTK</sequence>
<accession>A0A1H1CFV3</accession>